<gene>
    <name evidence="2" type="ORF">NN4_12010</name>
</gene>
<sequence length="465" mass="46911">MRSLTGLRRRSQAAPADTVAPVTTYQDPNVDPPIVAALVRPLLQLRASLGTGVGTPNQTATSALSAASTQAADVEGPHRDGLHALESTWTSRGADAAVPALRTTQTEIGEISDRGPAYLSVLGDAHATSARAARTVDQIIADFRRDARQILGNATAAPDTDAVIARATQALRDALTTVNVAQTEMDDHSRRLDRMGPLTVTQPSGVTAAQPSTTSQFIPGGTSQFVPGTTVPGAVAPGIGGTTQPADPALAAQLQLQQQLINAGVQLGTAAINAGVDIGTNIIDKIAGVGTHIVDKVAEVGTHAIDTVAAGADKAVQEAIRPGSTAADQSSGTPNSSASPKLFDFGAGARPSTPSSPTGPGTVIPPAQHGSAPSAKVEAPPPPAPESRPAPAPAPQAQAPVDAPSRSGNPDQQSHPGTGGGVALPPPPRPDDQEHKPKDGQLGVTVPTAAVAVTPVLGDYDDDTL</sequence>
<feature type="compositionally biased region" description="Pro residues" evidence="1">
    <location>
        <begin position="379"/>
        <end position="394"/>
    </location>
</feature>
<feature type="region of interest" description="Disordered" evidence="1">
    <location>
        <begin position="1"/>
        <end position="27"/>
    </location>
</feature>
<feature type="compositionally biased region" description="Basic and acidic residues" evidence="1">
    <location>
        <begin position="429"/>
        <end position="439"/>
    </location>
</feature>
<dbReference type="AlphaFoldDB" id="A0A511M7S3"/>
<feature type="compositionally biased region" description="Low complexity" evidence="1">
    <location>
        <begin position="351"/>
        <end position="362"/>
    </location>
</feature>
<organism evidence="2 3">
    <name type="scientific">Nocardia ninae NBRC 108245</name>
    <dbReference type="NCBI Taxonomy" id="1210091"/>
    <lineage>
        <taxon>Bacteria</taxon>
        <taxon>Bacillati</taxon>
        <taxon>Actinomycetota</taxon>
        <taxon>Actinomycetes</taxon>
        <taxon>Mycobacteriales</taxon>
        <taxon>Nocardiaceae</taxon>
        <taxon>Nocardia</taxon>
    </lineage>
</organism>
<evidence type="ECO:0000313" key="3">
    <source>
        <dbReference type="Proteomes" id="UP000321424"/>
    </source>
</evidence>
<dbReference type="Proteomes" id="UP000321424">
    <property type="component" value="Unassembled WGS sequence"/>
</dbReference>
<proteinExistence type="predicted"/>
<dbReference type="OrthoDB" id="4530642at2"/>
<feature type="compositionally biased region" description="Polar residues" evidence="1">
    <location>
        <begin position="406"/>
        <end position="416"/>
    </location>
</feature>
<reference evidence="2 3" key="1">
    <citation type="submission" date="2019-07" db="EMBL/GenBank/DDBJ databases">
        <title>Whole genome shotgun sequence of Nocardia ninae NBRC 108245.</title>
        <authorList>
            <person name="Hosoyama A."/>
            <person name="Uohara A."/>
            <person name="Ohji S."/>
            <person name="Ichikawa N."/>
        </authorList>
    </citation>
    <scope>NUCLEOTIDE SEQUENCE [LARGE SCALE GENOMIC DNA]</scope>
    <source>
        <strain evidence="2 3">NBRC 108245</strain>
    </source>
</reference>
<keyword evidence="3" id="KW-1185">Reference proteome</keyword>
<feature type="compositionally biased region" description="Low complexity" evidence="1">
    <location>
        <begin position="395"/>
        <end position="405"/>
    </location>
</feature>
<accession>A0A511M7S3</accession>
<feature type="compositionally biased region" description="Low complexity" evidence="1">
    <location>
        <begin position="13"/>
        <end position="24"/>
    </location>
</feature>
<feature type="compositionally biased region" description="Polar residues" evidence="1">
    <location>
        <begin position="326"/>
        <end position="339"/>
    </location>
</feature>
<evidence type="ECO:0000256" key="1">
    <source>
        <dbReference type="SAM" id="MobiDB-lite"/>
    </source>
</evidence>
<comment type="caution">
    <text evidence="2">The sequence shown here is derived from an EMBL/GenBank/DDBJ whole genome shotgun (WGS) entry which is preliminary data.</text>
</comment>
<protein>
    <submittedName>
        <fullName evidence="2">Uncharacterized protein</fullName>
    </submittedName>
</protein>
<evidence type="ECO:0000313" key="2">
    <source>
        <dbReference type="EMBL" id="GEM36682.1"/>
    </source>
</evidence>
<dbReference type="EMBL" id="BJXA01000004">
    <property type="protein sequence ID" value="GEM36682.1"/>
    <property type="molecule type" value="Genomic_DNA"/>
</dbReference>
<name>A0A511M7S3_9NOCA</name>
<feature type="region of interest" description="Disordered" evidence="1">
    <location>
        <begin position="321"/>
        <end position="447"/>
    </location>
</feature>